<proteinExistence type="predicted"/>
<evidence type="ECO:0000313" key="3">
    <source>
        <dbReference type="EMBL" id="SFF14397.1"/>
    </source>
</evidence>
<organism evidence="3 4">
    <name type="scientific">Nannocystis exedens</name>
    <dbReference type="NCBI Taxonomy" id="54"/>
    <lineage>
        <taxon>Bacteria</taxon>
        <taxon>Pseudomonadati</taxon>
        <taxon>Myxococcota</taxon>
        <taxon>Polyangia</taxon>
        <taxon>Nannocystales</taxon>
        <taxon>Nannocystaceae</taxon>
        <taxon>Nannocystis</taxon>
    </lineage>
</organism>
<dbReference type="GO" id="GO:0016798">
    <property type="term" value="F:hydrolase activity, acting on glycosyl bonds"/>
    <property type="evidence" value="ECO:0007669"/>
    <property type="project" value="UniProtKB-KW"/>
</dbReference>
<dbReference type="InterPro" id="IPR006047">
    <property type="entry name" value="GH13_cat_dom"/>
</dbReference>
<dbReference type="InterPro" id="IPR014756">
    <property type="entry name" value="Ig_E-set"/>
</dbReference>
<dbReference type="AlphaFoldDB" id="A0A1I2GBT6"/>
<dbReference type="InterPro" id="IPR013780">
    <property type="entry name" value="Glyco_hydro_b"/>
</dbReference>
<dbReference type="Pfam" id="PF00128">
    <property type="entry name" value="Alpha-amylase"/>
    <property type="match status" value="1"/>
</dbReference>
<keyword evidence="3" id="KW-0326">Glycosidase</keyword>
<dbReference type="Gene3D" id="3.20.20.80">
    <property type="entry name" value="Glycosidases"/>
    <property type="match status" value="1"/>
</dbReference>
<keyword evidence="4" id="KW-1185">Reference proteome</keyword>
<feature type="compositionally biased region" description="Low complexity" evidence="1">
    <location>
        <begin position="21"/>
        <end position="31"/>
    </location>
</feature>
<dbReference type="SUPFAM" id="SSF81296">
    <property type="entry name" value="E set domains"/>
    <property type="match status" value="1"/>
</dbReference>
<dbReference type="SUPFAM" id="SSF51445">
    <property type="entry name" value="(Trans)glycosidases"/>
    <property type="match status" value="1"/>
</dbReference>
<evidence type="ECO:0000256" key="1">
    <source>
        <dbReference type="SAM" id="MobiDB-lite"/>
    </source>
</evidence>
<feature type="compositionally biased region" description="Basic and acidic residues" evidence="1">
    <location>
        <begin position="1"/>
        <end position="11"/>
    </location>
</feature>
<dbReference type="Proteomes" id="UP000199400">
    <property type="component" value="Unassembled WGS sequence"/>
</dbReference>
<keyword evidence="3" id="KW-0378">Hydrolase</keyword>
<dbReference type="CDD" id="cd02859">
    <property type="entry name" value="E_set_AMPKbeta_like_N"/>
    <property type="match status" value="1"/>
</dbReference>
<feature type="region of interest" description="Disordered" evidence="1">
    <location>
        <begin position="98"/>
        <end position="123"/>
    </location>
</feature>
<evidence type="ECO:0000259" key="2">
    <source>
        <dbReference type="SMART" id="SM00642"/>
    </source>
</evidence>
<feature type="compositionally biased region" description="Low complexity" evidence="1">
    <location>
        <begin position="106"/>
        <end position="119"/>
    </location>
</feature>
<dbReference type="STRING" id="54.SAMN02745121_07158"/>
<gene>
    <name evidence="3" type="ORF">SAMN02745121_07158</name>
</gene>
<reference evidence="4" key="1">
    <citation type="submission" date="2016-10" db="EMBL/GenBank/DDBJ databases">
        <authorList>
            <person name="Varghese N."/>
            <person name="Submissions S."/>
        </authorList>
    </citation>
    <scope>NUCLEOTIDE SEQUENCE [LARGE SCALE GENOMIC DNA]</scope>
    <source>
        <strain evidence="4">ATCC 25963</strain>
    </source>
</reference>
<dbReference type="SMART" id="SM00642">
    <property type="entry name" value="Aamy"/>
    <property type="match status" value="1"/>
</dbReference>
<name>A0A1I2GBT6_9BACT</name>
<feature type="region of interest" description="Disordered" evidence="1">
    <location>
        <begin position="1"/>
        <end position="45"/>
    </location>
</feature>
<dbReference type="InterPro" id="IPR013783">
    <property type="entry name" value="Ig-like_fold"/>
</dbReference>
<protein>
    <submittedName>
        <fullName evidence="3">Glycosidase</fullName>
    </submittedName>
</protein>
<sequence>MQMMTDAREDPGVAASPALTLGPRSGLPGLRGRVGGGRRLDPGRATAPSWARVARSLRILPVLSTLFVGCTDPPLESETTATATMPPSTMPYDPSMGGGVTGYATGGQEEPTTGPDPTTGEPPPPMCDDALKRCAYEFTYPDMGETSVEVMGSFAPDGWTKGAAMTSDGNTWRVTVPIPWDTAVQYKLRIDGSMTWIPDPNNPDQVDDGFGGYNSVLQPMTCEEFTCEAGSCAVDQEGAFDWRDAIIYFVFVDRFNNGDPGNDALTGVETAADWQGGDWAGVTAKIEEGYFNELGVNTLWLTVPMNNTSDDGLGTDGHLYSAYHGYWPTDLTQTEEHFGTLAELQALVAAAHAADLKVILDYAMNHVHVTAPVYADNPDWFNPNDNGNGGDCVCGAGCSWDGADGERCWFTDYLPDFNFSNQAARDYSVNNAIQWIKDTGADGFRLDAVKHIKIEWLTDLRARVKADIEPMSGQHFYMVGETFTGDKPTINKYVGCDKLDGQFDFPLRMQMAYNVLMRQGTMTELADFFDGNNNYYNGGAAVMSTFIGNHDIPRAIHLAEDTPVWNNQWADGKDKAWNDKPGLPGGAAAFERLGLSFTILYTTLGAPLVYYGDEVGMPGAGDPDNRRFMQWTNYSSGQSWLLGHIQDLGASRAAHPALRRGSYTRLGADADTMAYSMAGEGETVWVALNRSDAAKSVGGLPAMALKDELSGETIDGPTVMVPARSARILVAP</sequence>
<dbReference type="Gene3D" id="2.60.40.10">
    <property type="entry name" value="Immunoglobulins"/>
    <property type="match status" value="1"/>
</dbReference>
<dbReference type="InterPro" id="IPR017853">
    <property type="entry name" value="GH"/>
</dbReference>
<dbReference type="Gene3D" id="2.60.40.1180">
    <property type="entry name" value="Golgi alpha-mannosidase II"/>
    <property type="match status" value="1"/>
</dbReference>
<dbReference type="GO" id="GO:0005975">
    <property type="term" value="P:carbohydrate metabolic process"/>
    <property type="evidence" value="ECO:0007669"/>
    <property type="project" value="InterPro"/>
</dbReference>
<feature type="domain" description="Glycosyl hydrolase family 13 catalytic" evidence="2">
    <location>
        <begin position="249"/>
        <end position="652"/>
    </location>
</feature>
<dbReference type="EMBL" id="FOMX01000031">
    <property type="protein sequence ID" value="SFF14397.1"/>
    <property type="molecule type" value="Genomic_DNA"/>
</dbReference>
<accession>A0A1I2GBT6</accession>
<dbReference type="PANTHER" id="PTHR10357">
    <property type="entry name" value="ALPHA-AMYLASE FAMILY MEMBER"/>
    <property type="match status" value="1"/>
</dbReference>
<evidence type="ECO:0000313" key="4">
    <source>
        <dbReference type="Proteomes" id="UP000199400"/>
    </source>
</evidence>
<dbReference type="OrthoDB" id="9760647at2"/>